<dbReference type="GO" id="GO:0140359">
    <property type="term" value="F:ABC-type transporter activity"/>
    <property type="evidence" value="ECO:0007669"/>
    <property type="project" value="InterPro"/>
</dbReference>
<dbReference type="Proteomes" id="UP000310708">
    <property type="component" value="Unassembled WGS sequence"/>
</dbReference>
<dbReference type="SMART" id="SM00382">
    <property type="entry name" value="AAA"/>
    <property type="match status" value="1"/>
</dbReference>
<keyword evidence="2" id="KW-0813">Transport</keyword>
<feature type="transmembrane region" description="Helical" evidence="11">
    <location>
        <begin position="265"/>
        <end position="284"/>
    </location>
</feature>
<dbReference type="InterPro" id="IPR003439">
    <property type="entry name" value="ABC_transporter-like_ATP-bd"/>
</dbReference>
<evidence type="ECO:0000259" key="13">
    <source>
        <dbReference type="PROSITE" id="PS50929"/>
    </source>
</evidence>
<dbReference type="PROSITE" id="PS50893">
    <property type="entry name" value="ABC_TRANSPORTER_2"/>
    <property type="match status" value="1"/>
</dbReference>
<evidence type="ECO:0000259" key="12">
    <source>
        <dbReference type="PROSITE" id="PS50893"/>
    </source>
</evidence>
<proteinExistence type="inferred from homology"/>
<dbReference type="InterPro" id="IPR027417">
    <property type="entry name" value="P-loop_NTPase"/>
</dbReference>
<feature type="transmembrane region" description="Helical" evidence="11">
    <location>
        <begin position="380"/>
        <end position="404"/>
    </location>
</feature>
<evidence type="ECO:0000313" key="15">
    <source>
        <dbReference type="Proteomes" id="UP000310708"/>
    </source>
</evidence>
<dbReference type="CDD" id="cd18583">
    <property type="entry name" value="ABC_6TM_HMT1"/>
    <property type="match status" value="1"/>
</dbReference>
<evidence type="ECO:0000256" key="6">
    <source>
        <dbReference type="ARBA" id="ARBA00022840"/>
    </source>
</evidence>
<protein>
    <submittedName>
        <fullName evidence="14">P-loop containing nucleoside triphosphate hydrolase protein</fullName>
    </submittedName>
</protein>
<dbReference type="GO" id="GO:0016020">
    <property type="term" value="C:membrane"/>
    <property type="evidence" value="ECO:0007669"/>
    <property type="project" value="UniProtKB-SubCell"/>
</dbReference>
<evidence type="ECO:0000256" key="3">
    <source>
        <dbReference type="ARBA" id="ARBA00022692"/>
    </source>
</evidence>
<dbReference type="FunFam" id="3.40.50.300:FF:000186">
    <property type="entry name" value="ATP-binding cassette sub-family B member 7, mitochondrial"/>
    <property type="match status" value="1"/>
</dbReference>
<keyword evidence="3 11" id="KW-0812">Transmembrane</keyword>
<comment type="caution">
    <text evidence="14">The sequence shown here is derived from an EMBL/GenBank/DDBJ whole genome shotgun (WGS) entry which is preliminary data.</text>
</comment>
<keyword evidence="5" id="KW-0496">Mitochondrion</keyword>
<evidence type="ECO:0000313" key="14">
    <source>
        <dbReference type="EMBL" id="TIC62376.1"/>
    </source>
</evidence>
<feature type="transmembrane region" description="Helical" evidence="11">
    <location>
        <begin position="92"/>
        <end position="118"/>
    </location>
</feature>
<gene>
    <name evidence="14" type="ORF">E3Q01_03982</name>
</gene>
<evidence type="ECO:0000256" key="9">
    <source>
        <dbReference type="ARBA" id="ARBA00024363"/>
    </source>
</evidence>
<evidence type="ECO:0000256" key="8">
    <source>
        <dbReference type="ARBA" id="ARBA00023136"/>
    </source>
</evidence>
<evidence type="ECO:0000256" key="4">
    <source>
        <dbReference type="ARBA" id="ARBA00022741"/>
    </source>
</evidence>
<dbReference type="EMBL" id="SPRX01000071">
    <property type="protein sequence ID" value="TIC62376.1"/>
    <property type="molecule type" value="Genomic_DNA"/>
</dbReference>
<feature type="domain" description="ABC transporter" evidence="12">
    <location>
        <begin position="588"/>
        <end position="822"/>
    </location>
</feature>
<feature type="transmembrane region" description="Helical" evidence="11">
    <location>
        <begin position="161"/>
        <end position="183"/>
    </location>
</feature>
<evidence type="ECO:0000256" key="1">
    <source>
        <dbReference type="ARBA" id="ARBA00004141"/>
    </source>
</evidence>
<evidence type="ECO:0000256" key="7">
    <source>
        <dbReference type="ARBA" id="ARBA00022989"/>
    </source>
</evidence>
<dbReference type="AlphaFoldDB" id="A0A4T0LUZ3"/>
<dbReference type="PANTHER" id="PTHR24221">
    <property type="entry name" value="ATP-BINDING CASSETTE SUB-FAMILY B"/>
    <property type="match status" value="1"/>
</dbReference>
<keyword evidence="5" id="KW-0999">Mitochondrion inner membrane</keyword>
<comment type="subcellular location">
    <subcellularLocation>
        <location evidence="1">Membrane</location>
        <topology evidence="1">Multi-pass membrane protein</topology>
    </subcellularLocation>
</comment>
<keyword evidence="7 11" id="KW-1133">Transmembrane helix</keyword>
<keyword evidence="14" id="KW-0378">Hydrolase</keyword>
<dbReference type="Gene3D" id="1.20.1560.10">
    <property type="entry name" value="ABC transporter type 1, transmembrane domain"/>
    <property type="match status" value="1"/>
</dbReference>
<dbReference type="Pfam" id="PF00664">
    <property type="entry name" value="ABC_membrane"/>
    <property type="match status" value="1"/>
</dbReference>
<feature type="domain" description="ABC transmembrane type-1" evidence="13">
    <location>
        <begin position="272"/>
        <end position="554"/>
    </location>
</feature>
<feature type="region of interest" description="Disordered" evidence="10">
    <location>
        <begin position="211"/>
        <end position="238"/>
    </location>
</feature>
<dbReference type="Pfam" id="PF00005">
    <property type="entry name" value="ABC_tran"/>
    <property type="match status" value="1"/>
</dbReference>
<dbReference type="SUPFAM" id="SSF90123">
    <property type="entry name" value="ABC transporter transmembrane region"/>
    <property type="match status" value="1"/>
</dbReference>
<evidence type="ECO:0000256" key="11">
    <source>
        <dbReference type="SAM" id="Phobius"/>
    </source>
</evidence>
<dbReference type="GO" id="GO:0000041">
    <property type="term" value="P:transition metal ion transport"/>
    <property type="evidence" value="ECO:0007669"/>
    <property type="project" value="UniProtKB-ARBA"/>
</dbReference>
<dbReference type="PROSITE" id="PS00211">
    <property type="entry name" value="ABC_TRANSPORTER_1"/>
    <property type="match status" value="1"/>
</dbReference>
<dbReference type="InterPro" id="IPR011527">
    <property type="entry name" value="ABC1_TM_dom"/>
</dbReference>
<dbReference type="SUPFAM" id="SSF52540">
    <property type="entry name" value="P-loop containing nucleoside triphosphate hydrolases"/>
    <property type="match status" value="1"/>
</dbReference>
<feature type="region of interest" description="Disordered" evidence="10">
    <location>
        <begin position="834"/>
        <end position="886"/>
    </location>
</feature>
<dbReference type="InterPro" id="IPR017871">
    <property type="entry name" value="ABC_transporter-like_CS"/>
</dbReference>
<dbReference type="PANTHER" id="PTHR24221:SF648">
    <property type="entry name" value="ABC-TYPE TRANSPORTER ATR1"/>
    <property type="match status" value="1"/>
</dbReference>
<feature type="transmembrane region" description="Helical" evidence="11">
    <location>
        <begin position="130"/>
        <end position="149"/>
    </location>
</feature>
<comment type="similarity">
    <text evidence="9">Belongs to the ABC transporter superfamily. ABCB family. Heavy Metal importer (TC 3.A.1.210) subfamily.</text>
</comment>
<dbReference type="Gene3D" id="3.40.50.300">
    <property type="entry name" value="P-loop containing nucleotide triphosphate hydrolases"/>
    <property type="match status" value="1"/>
</dbReference>
<evidence type="ECO:0000256" key="10">
    <source>
        <dbReference type="SAM" id="MobiDB-lite"/>
    </source>
</evidence>
<keyword evidence="6" id="KW-0067">ATP-binding</keyword>
<feature type="transmembrane region" description="Helical" evidence="11">
    <location>
        <begin position="501"/>
        <end position="519"/>
    </location>
</feature>
<reference evidence="14 15" key="1">
    <citation type="submission" date="2019-03" db="EMBL/GenBank/DDBJ databases">
        <title>Sequencing 25 genomes of Wallemia mellicola.</title>
        <authorList>
            <person name="Gostincar C."/>
        </authorList>
    </citation>
    <scope>NUCLEOTIDE SEQUENCE [LARGE SCALE GENOMIC DNA]</scope>
    <source>
        <strain evidence="14 15">EXF-757</strain>
    </source>
</reference>
<dbReference type="InterPro" id="IPR003593">
    <property type="entry name" value="AAA+_ATPase"/>
</dbReference>
<feature type="transmembrane region" description="Helical" evidence="11">
    <location>
        <begin position="53"/>
        <end position="80"/>
    </location>
</feature>
<feature type="compositionally biased region" description="Low complexity" evidence="10">
    <location>
        <begin position="216"/>
        <end position="228"/>
    </location>
</feature>
<feature type="compositionally biased region" description="Basic residues" evidence="10">
    <location>
        <begin position="869"/>
        <end position="886"/>
    </location>
</feature>
<dbReference type="GO" id="GO:0016887">
    <property type="term" value="F:ATP hydrolysis activity"/>
    <property type="evidence" value="ECO:0007669"/>
    <property type="project" value="InterPro"/>
</dbReference>
<feature type="transmembrane region" description="Helical" evidence="11">
    <location>
        <begin position="20"/>
        <end position="41"/>
    </location>
</feature>
<dbReference type="PROSITE" id="PS50929">
    <property type="entry name" value="ABC_TM1F"/>
    <property type="match status" value="1"/>
</dbReference>
<feature type="compositionally biased region" description="Low complexity" evidence="10">
    <location>
        <begin position="852"/>
        <end position="868"/>
    </location>
</feature>
<feature type="transmembrane region" description="Helical" evidence="11">
    <location>
        <begin position="309"/>
        <end position="334"/>
    </location>
</feature>
<dbReference type="GO" id="GO:0005524">
    <property type="term" value="F:ATP binding"/>
    <property type="evidence" value="ECO:0007669"/>
    <property type="project" value="UniProtKB-KW"/>
</dbReference>
<organism evidence="14 15">
    <name type="scientific">Wallemia mellicola</name>
    <dbReference type="NCBI Taxonomy" id="1708541"/>
    <lineage>
        <taxon>Eukaryota</taxon>
        <taxon>Fungi</taxon>
        <taxon>Dikarya</taxon>
        <taxon>Basidiomycota</taxon>
        <taxon>Wallemiomycotina</taxon>
        <taxon>Wallemiomycetes</taxon>
        <taxon>Wallemiales</taxon>
        <taxon>Wallemiaceae</taxon>
        <taxon>Wallemia</taxon>
    </lineage>
</organism>
<keyword evidence="8 11" id="KW-0472">Membrane</keyword>
<keyword evidence="4" id="KW-0547">Nucleotide-binding</keyword>
<evidence type="ECO:0000256" key="5">
    <source>
        <dbReference type="ARBA" id="ARBA00022792"/>
    </source>
</evidence>
<dbReference type="InterPro" id="IPR039421">
    <property type="entry name" value="Type_1_exporter"/>
</dbReference>
<name>A0A4T0LUZ3_9BASI</name>
<feature type="transmembrane region" description="Helical" evidence="11">
    <location>
        <begin position="410"/>
        <end position="429"/>
    </location>
</feature>
<evidence type="ECO:0000256" key="2">
    <source>
        <dbReference type="ARBA" id="ARBA00022448"/>
    </source>
</evidence>
<sequence length="886" mass="99188">MSLTTYALNGVSNFIINLRYAIPIILNLFVFIGVLSIYSSTTPSQSPKNYRRVWLFIICQSVLLTYFIDVAVSFLHFFLYKSIYKDPIIYEHWLGLLIHCIGTSAAYAFGTLAIALGIQKNKNIVQFVKVFYALSLALELSLLIAWLYYIKVYTHNSLPKIAITHIALQSLRVLFLVIATTLLNLPVTIKQTSVHDESIIDENSSLRANKQPHYGTTSGTATPVTTRTNDSNVPAVKGQPPSAGMGTFFKRMYDLGDILWPRNSVYLQSVAFFCLGLLVAGRYINLVVPIQLGKVIQDLTAFSSPWKHLALYLVLRFFQGSGGLLQVIQSVAWIPITQWTDQKMSTHCFTHLLNLSLAFHTHRKTGEILRILDKGAALNGFFQILLFNIFPTIADILVALGYFFFKFGPLLSIIIATVMFLYGFISIVITRWRTEQRRDYVAKDNATKAIYTDALLNYDTIKYFTAEDNEINRYTRAFKDFQAVEKKVIASLYLLNMAQNIIIVSGIATGTAVVCAGIIKNKAEAAELVVFLTFLQQLYVPLNNLGSIYRAINTSLVDSERLMQLLAEPTDINDKPNAITLETRQPVIKFENVGFSYDTTNDALSGLSFDVPTGKTVALVGESGSGKSTILRLLYRFYDIKEGSINIDGIDIRDMKQQSLRKHIAIIPQDCALFNETIAFNLKYGKENASEEEIMNAARAAQMHERVLSFSNGYDTRVGERGVRLSGGEKQRIAIARALLKDAPILCLDEATSALDTNTEREIQSAFNELSQGRTTIIIAHRLSTIAKADKILFIQNGRVTESGTHSELLSQNGEFARMWAKQVEGEVDELNELSKQDVETNGGESSSIVKTTSNESNTSNQSYTKNAQNKKNKQKNKRRNKGKVW</sequence>
<dbReference type="InterPro" id="IPR036640">
    <property type="entry name" value="ABC1_TM_sf"/>
</dbReference>
<accession>A0A4T0LUZ3</accession>